<dbReference type="PROSITE" id="PS50096">
    <property type="entry name" value="IQ"/>
    <property type="match status" value="1"/>
</dbReference>
<dbReference type="PANTHER" id="PTHR35978:SF1">
    <property type="entry name" value="IQ DOMAIN-CONTAINING PROTEIN M"/>
    <property type="match status" value="1"/>
</dbReference>
<keyword evidence="3" id="KW-1185">Reference proteome</keyword>
<dbReference type="Proteomes" id="UP001178461">
    <property type="component" value="Chromosome 9"/>
</dbReference>
<feature type="region of interest" description="Disordered" evidence="1">
    <location>
        <begin position="82"/>
        <end position="103"/>
    </location>
</feature>
<evidence type="ECO:0000313" key="2">
    <source>
        <dbReference type="EMBL" id="CAI5784258.1"/>
    </source>
</evidence>
<organism evidence="2 3">
    <name type="scientific">Podarcis lilfordi</name>
    <name type="common">Lilford's wall lizard</name>
    <dbReference type="NCBI Taxonomy" id="74358"/>
    <lineage>
        <taxon>Eukaryota</taxon>
        <taxon>Metazoa</taxon>
        <taxon>Chordata</taxon>
        <taxon>Craniata</taxon>
        <taxon>Vertebrata</taxon>
        <taxon>Euteleostomi</taxon>
        <taxon>Lepidosauria</taxon>
        <taxon>Squamata</taxon>
        <taxon>Bifurcata</taxon>
        <taxon>Unidentata</taxon>
        <taxon>Episquamata</taxon>
        <taxon>Laterata</taxon>
        <taxon>Lacertibaenia</taxon>
        <taxon>Lacertidae</taxon>
        <taxon>Podarcis</taxon>
    </lineage>
</organism>
<protein>
    <submittedName>
        <fullName evidence="2">Domain-containing M</fullName>
    </submittedName>
</protein>
<accession>A0AA35KVB7</accession>
<evidence type="ECO:0000313" key="3">
    <source>
        <dbReference type="Proteomes" id="UP001178461"/>
    </source>
</evidence>
<dbReference type="InterPro" id="IPR000048">
    <property type="entry name" value="IQ_motif_EF-hand-BS"/>
</dbReference>
<sequence>MALSHVSPVQASKYLPESLFVNITPEQMHVNVSELGRSNYFRYWSGKGRTENMAMHPILSDILEEPTENMSDQNFHSKILGESERATSAPPKLSSYVGTKPTQSAKTLNKTSLEEILDMLPLRPHSETWRSLSGIKSCPTKMEYGWGKEKMWLSDVFTEVGSLSRAMEHEKDKQKLSIGRSNLLGLSSNEQNQTAWIPKLQKGRTYQDWRGVVISDTIPPYSSLTSKEHQERLKAITKRHWHKMRRRRETKVKICSEEPLKPSRKSYRRRRTLSIVHEKVRRIGPHLDIFEAFKHLRKRQTKDKYISSAIIIQKTIRGWLVRCKMHRLRLKARSHGPSLLAVVKEYRKVMFRIKRRCGILDPTTPLIFDQLEDYLDHKRFYETMFTKRDFLKEMDRNELPKFFRDCGLFPTLAEMNNTMKMVLEGADSKIKSISKSQAVEMTFMLYPPRGLKLITAAAPRSTWLKPIVDGEDGYKYLVGGHPILKAADIRVAGALVAASMRERKTKEQEANQAAAVTENSV</sequence>
<name>A0AA35KVB7_9SAUR</name>
<proteinExistence type="predicted"/>
<dbReference type="AlphaFoldDB" id="A0AA35KVB7"/>
<gene>
    <name evidence="2" type="ORF">PODLI_1B015259</name>
</gene>
<reference evidence="2" key="1">
    <citation type="submission" date="2022-12" db="EMBL/GenBank/DDBJ databases">
        <authorList>
            <person name="Alioto T."/>
            <person name="Alioto T."/>
            <person name="Gomez Garrido J."/>
        </authorList>
    </citation>
    <scope>NUCLEOTIDE SEQUENCE</scope>
</reference>
<dbReference type="Pfam" id="PF00612">
    <property type="entry name" value="IQ"/>
    <property type="match status" value="1"/>
</dbReference>
<evidence type="ECO:0000256" key="1">
    <source>
        <dbReference type="SAM" id="MobiDB-lite"/>
    </source>
</evidence>
<dbReference type="EMBL" id="OX395134">
    <property type="protein sequence ID" value="CAI5784258.1"/>
    <property type="molecule type" value="Genomic_DNA"/>
</dbReference>
<dbReference type="PANTHER" id="PTHR35978">
    <property type="entry name" value="IQ DOMAIN-CONTAINING PROTEIN M"/>
    <property type="match status" value="1"/>
</dbReference>
<dbReference type="SMART" id="SM00015">
    <property type="entry name" value="IQ"/>
    <property type="match status" value="1"/>
</dbReference>